<dbReference type="OrthoDB" id="9765065at2"/>
<dbReference type="Gene3D" id="3.40.720.10">
    <property type="entry name" value="Alkaline Phosphatase, subunit A"/>
    <property type="match status" value="1"/>
</dbReference>
<keyword evidence="2 5" id="KW-0378">Hydrolase</keyword>
<dbReference type="PROSITE" id="PS51257">
    <property type="entry name" value="PROKAR_LIPOPROTEIN"/>
    <property type="match status" value="1"/>
</dbReference>
<dbReference type="PANTHER" id="PTHR42693:SF53">
    <property type="entry name" value="ENDO-4-O-SULFATASE"/>
    <property type="match status" value="1"/>
</dbReference>
<dbReference type="KEGG" id="zga:ZOBELLIA_3537"/>
<dbReference type="InterPro" id="IPR050738">
    <property type="entry name" value="Sulfatase"/>
</dbReference>
<reference evidence="6" key="1">
    <citation type="submission" date="2009-07" db="EMBL/GenBank/DDBJ databases">
        <title>Complete genome sequence of Zobellia galactanivorans Dsij.</title>
        <authorList>
            <consortium name="Genoscope - CEA"/>
        </authorList>
    </citation>
    <scope>NUCLEOTIDE SEQUENCE [LARGE SCALE GENOMIC DNA]</scope>
    <source>
        <strain evidence="6">DSM 12802 / CCUG 47099 / CIP 106680 / NCIMB 13871 / Dsij</strain>
    </source>
</reference>
<dbReference type="EC" id="3.1.6.-" evidence="5"/>
<dbReference type="Pfam" id="PF00884">
    <property type="entry name" value="Sulfatase"/>
    <property type="match status" value="1"/>
</dbReference>
<feature type="region of interest" description="Disordered" evidence="3">
    <location>
        <begin position="503"/>
        <end position="522"/>
    </location>
</feature>
<dbReference type="AlphaFoldDB" id="G0L8M1"/>
<dbReference type="EMBL" id="FP476056">
    <property type="protein sequence ID" value="CAZ97675.1"/>
    <property type="molecule type" value="Genomic_DNA"/>
</dbReference>
<dbReference type="PATRIC" id="fig|63186.3.peg.3453"/>
<feature type="domain" description="Sulfatase N-terminal" evidence="4">
    <location>
        <begin position="38"/>
        <end position="383"/>
    </location>
</feature>
<dbReference type="GO" id="GO:0004065">
    <property type="term" value="F:arylsulfatase activity"/>
    <property type="evidence" value="ECO:0007669"/>
    <property type="project" value="TreeGrafter"/>
</dbReference>
<proteinExistence type="inferred from homology"/>
<evidence type="ECO:0000313" key="5">
    <source>
        <dbReference type="EMBL" id="CAZ97675.1"/>
    </source>
</evidence>
<dbReference type="InterPro" id="IPR000917">
    <property type="entry name" value="Sulfatase_N"/>
</dbReference>
<evidence type="ECO:0000259" key="4">
    <source>
        <dbReference type="Pfam" id="PF00884"/>
    </source>
</evidence>
<evidence type="ECO:0000256" key="2">
    <source>
        <dbReference type="ARBA" id="ARBA00022801"/>
    </source>
</evidence>
<dbReference type="InterPro" id="IPR017850">
    <property type="entry name" value="Alkaline_phosphatase_core_sf"/>
</dbReference>
<dbReference type="SUPFAM" id="SSF53649">
    <property type="entry name" value="Alkaline phosphatase-like"/>
    <property type="match status" value="1"/>
</dbReference>
<protein>
    <submittedName>
        <fullName evidence="5">Sulfatases, family S1-23</fullName>
        <ecNumber evidence="5">3.1.6.-</ecNumber>
    </submittedName>
</protein>
<name>G0L8M1_ZOBGA</name>
<dbReference type="HOGENOM" id="CLU_006332_10_4_10"/>
<accession>G0L8M1</accession>
<dbReference type="STRING" id="63186.ZOBELLIA_3537"/>
<organism evidence="5 6">
    <name type="scientific">Zobellia galactanivorans (strain DSM 12802 / CCUG 47099 / CIP 106680 / NCIMB 13871 / Dsij)</name>
    <dbReference type="NCBI Taxonomy" id="63186"/>
    <lineage>
        <taxon>Bacteria</taxon>
        <taxon>Pseudomonadati</taxon>
        <taxon>Bacteroidota</taxon>
        <taxon>Flavobacteriia</taxon>
        <taxon>Flavobacteriales</taxon>
        <taxon>Flavobacteriaceae</taxon>
        <taxon>Zobellia</taxon>
    </lineage>
</organism>
<sequence>MKFKFTNIHYILLLATAVLGSSCNSKKAGKIAKADPKPNIIIYLTDDLGYGDLGCYGNPIIQTPSIDKFASEGVLLTDCHSAGTVCSPSRSGLLTGRNPYRSGFYYIQGAYGAHMQNDEVTLAELLKTQGYETAFMGKWHLSRLEKSEKYDEPGPGDQGFDYWFASTHNAFSGPKNYGKFLRNGEEVGETDGWYVDVLTKEATNWLTKVRDKSKPFLLVVSTHEPHTPIAPPEKFSSLYDNATVDSLEQTIKYGGVDRTLYDISSNKKEYYGTVSQLDHAFSDLMKTVEDENAYDNTMVIFTSDNGPEHPVNLEESQGTWEEPIRDYCFGTPGIYRGMKRYPFEGGHRVPGIVRYPAKIPAGTTSDAMVVATDFLPTVATLAQAEIPTDRNMDGKDALSAFLGEKIERDEPYLWLFPTHEDTYFRMPHMAMRYDDYTLLGWFPEKTEEGTLVEWMKSSVPVKFALYNLSTDPGQENDLAASEPETVEKLKPIMIRTWKKIRDEGPDWGKLKSPKPKAASLTN</sequence>
<dbReference type="PANTHER" id="PTHR42693">
    <property type="entry name" value="ARYLSULFATASE FAMILY MEMBER"/>
    <property type="match status" value="1"/>
</dbReference>
<evidence type="ECO:0000256" key="1">
    <source>
        <dbReference type="ARBA" id="ARBA00008779"/>
    </source>
</evidence>
<evidence type="ECO:0000256" key="3">
    <source>
        <dbReference type="SAM" id="MobiDB-lite"/>
    </source>
</evidence>
<reference evidence="5 6" key="2">
    <citation type="journal article" date="2012" name="Environ. Microbiol.">
        <title>Characterization of the first alginolytic operons in a marine bacterium: from their emergence in marine Flavobacteriia to their independent transfers to marine Proteobacteria and human gut Bacteroides.</title>
        <authorList>
            <person name="Thomas F."/>
            <person name="Barbeyron T."/>
            <person name="Tonon T."/>
            <person name="Genicot S."/>
            <person name="Czjzek M."/>
            <person name="Michel G."/>
        </authorList>
    </citation>
    <scope>NUCLEOTIDE SEQUENCE [LARGE SCALE GENOMIC DNA]</scope>
    <source>
        <strain evidence="6">DSM 12802 / CCUG 47099 / CIP 106680 / NCIMB 13871 / Dsij</strain>
    </source>
</reference>
<evidence type="ECO:0000313" key="6">
    <source>
        <dbReference type="Proteomes" id="UP000008898"/>
    </source>
</evidence>
<comment type="similarity">
    <text evidence="1">Belongs to the sulfatase family.</text>
</comment>
<dbReference type="Proteomes" id="UP000008898">
    <property type="component" value="Chromosome"/>
</dbReference>
<gene>
    <name evidence="5" type="ordered locus">zobellia_3537</name>
</gene>
<keyword evidence="6" id="KW-1185">Reference proteome</keyword>
<dbReference type="Gene3D" id="3.30.1120.10">
    <property type="match status" value="1"/>
</dbReference>
<dbReference type="RefSeq" id="WP_013994865.1">
    <property type="nucleotide sequence ID" value="NC_015844.1"/>
</dbReference>